<dbReference type="RefSeq" id="WP_285999008.1">
    <property type="nucleotide sequence ID" value="NZ_CP127295.1"/>
</dbReference>
<organism evidence="4 5">
    <name type="scientific">Amycolatopsis mongoliensis</name>
    <dbReference type="NCBI Taxonomy" id="715475"/>
    <lineage>
        <taxon>Bacteria</taxon>
        <taxon>Bacillati</taxon>
        <taxon>Actinomycetota</taxon>
        <taxon>Actinomycetes</taxon>
        <taxon>Pseudonocardiales</taxon>
        <taxon>Pseudonocardiaceae</taxon>
        <taxon>Amycolatopsis</taxon>
    </lineage>
</organism>
<dbReference type="KEGG" id="amog:QRX60_01595"/>
<dbReference type="PROSITE" id="PS51682">
    <property type="entry name" value="SAM_OMT_I"/>
    <property type="match status" value="1"/>
</dbReference>
<dbReference type="GO" id="GO:0032259">
    <property type="term" value="P:methylation"/>
    <property type="evidence" value="ECO:0007669"/>
    <property type="project" value="UniProtKB-KW"/>
</dbReference>
<reference evidence="4 5" key="1">
    <citation type="submission" date="2023-06" db="EMBL/GenBank/DDBJ databases">
        <authorList>
            <person name="Oyuntsetseg B."/>
            <person name="Kim S.B."/>
        </authorList>
    </citation>
    <scope>NUCLEOTIDE SEQUENCE [LARGE SCALE GENOMIC DNA]</scope>
    <source>
        <strain evidence="4 5">4-36</strain>
    </source>
</reference>
<keyword evidence="3" id="KW-0949">S-adenosyl-L-methionine</keyword>
<dbReference type="PANTHER" id="PTHR10509:SF14">
    <property type="entry name" value="CAFFEOYL-COA O-METHYLTRANSFERASE 3-RELATED"/>
    <property type="match status" value="1"/>
</dbReference>
<dbReference type="CDD" id="cd02440">
    <property type="entry name" value="AdoMet_MTases"/>
    <property type="match status" value="1"/>
</dbReference>
<dbReference type="InterPro" id="IPR002935">
    <property type="entry name" value="SAM_O-MeTrfase"/>
</dbReference>
<dbReference type="GO" id="GO:0008171">
    <property type="term" value="F:O-methyltransferase activity"/>
    <property type="evidence" value="ECO:0007669"/>
    <property type="project" value="InterPro"/>
</dbReference>
<dbReference type="InterPro" id="IPR029063">
    <property type="entry name" value="SAM-dependent_MTases_sf"/>
</dbReference>
<keyword evidence="1 4" id="KW-0489">Methyltransferase</keyword>
<dbReference type="Pfam" id="PF01596">
    <property type="entry name" value="Methyltransf_3"/>
    <property type="match status" value="1"/>
</dbReference>
<sequence>MTDQTWAEVDDYFTGALLSPDPVLDGALADSAAAGLPRIAVAPNQGKLLNLLARQAGARSILEIGTLGGYSTIWLARALPAGGKLVTCEYEPKHAEVARANLARAGFGEDVVTIEVGAALDTLPRLTGPFDFVFIDADKRNLANYVRATLALSRPGTTIVVDNVVRQGRVTDPASTDPNVVGVREMVNFLATEPRLDATAVQTVGGKGHDGFVLALVR</sequence>
<dbReference type="EMBL" id="CP127295">
    <property type="protein sequence ID" value="WIY02594.1"/>
    <property type="molecule type" value="Genomic_DNA"/>
</dbReference>
<evidence type="ECO:0000313" key="5">
    <source>
        <dbReference type="Proteomes" id="UP001239397"/>
    </source>
</evidence>
<dbReference type="AlphaFoldDB" id="A0A9Y2NI62"/>
<dbReference type="PANTHER" id="PTHR10509">
    <property type="entry name" value="O-METHYLTRANSFERASE-RELATED"/>
    <property type="match status" value="1"/>
</dbReference>
<dbReference type="SUPFAM" id="SSF53335">
    <property type="entry name" value="S-adenosyl-L-methionine-dependent methyltransferases"/>
    <property type="match status" value="1"/>
</dbReference>
<evidence type="ECO:0000256" key="3">
    <source>
        <dbReference type="ARBA" id="ARBA00022691"/>
    </source>
</evidence>
<evidence type="ECO:0000256" key="1">
    <source>
        <dbReference type="ARBA" id="ARBA00022603"/>
    </source>
</evidence>
<evidence type="ECO:0000313" key="4">
    <source>
        <dbReference type="EMBL" id="WIY02594.1"/>
    </source>
</evidence>
<name>A0A9Y2NI62_9PSEU</name>
<accession>A0A9Y2NI62</accession>
<dbReference type="Gene3D" id="3.40.50.150">
    <property type="entry name" value="Vaccinia Virus protein VP39"/>
    <property type="match status" value="1"/>
</dbReference>
<keyword evidence="2 4" id="KW-0808">Transferase</keyword>
<proteinExistence type="predicted"/>
<protein>
    <submittedName>
        <fullName evidence="4">O-methyltransferase</fullName>
        <ecNumber evidence="4">2.1.1.-</ecNumber>
    </submittedName>
</protein>
<gene>
    <name evidence="4" type="ORF">QRX60_01595</name>
</gene>
<dbReference type="EC" id="2.1.1.-" evidence="4"/>
<evidence type="ECO:0000256" key="2">
    <source>
        <dbReference type="ARBA" id="ARBA00022679"/>
    </source>
</evidence>
<dbReference type="Proteomes" id="UP001239397">
    <property type="component" value="Chromosome"/>
</dbReference>
<dbReference type="InterPro" id="IPR050362">
    <property type="entry name" value="Cation-dep_OMT"/>
</dbReference>
<dbReference type="GO" id="GO:0008757">
    <property type="term" value="F:S-adenosylmethionine-dependent methyltransferase activity"/>
    <property type="evidence" value="ECO:0007669"/>
    <property type="project" value="TreeGrafter"/>
</dbReference>
<keyword evidence="5" id="KW-1185">Reference proteome</keyword>